<dbReference type="GO" id="GO:0003723">
    <property type="term" value="F:RNA binding"/>
    <property type="evidence" value="ECO:0007669"/>
    <property type="project" value="UniProtKB-UniRule"/>
</dbReference>
<dbReference type="InterPro" id="IPR001678">
    <property type="entry name" value="MeTrfase_RsmB-F_NOP2_dom"/>
</dbReference>
<dbReference type="Proteomes" id="UP000000333">
    <property type="component" value="Chromosome"/>
</dbReference>
<keyword evidence="2 5" id="KW-0808">Transferase</keyword>
<sequence>MAIAAGTGHSVAAITPARRVAVRLLRDQRVRDGRSRELLRSSDALSALDERDRALATRLVLGVVASRGALDAAIDSHLRPHSHLEPKVRDALRLASFELMYLDTPPSAAVSQGVELVRLASRRAAALANAVLRRVAERDAPSAAAARARVVADDCSLEDLALTAALPIWLVRALAASRGESFARQLALSLADPAPVYVVGNAAREDATVTQALLSAAGLGPLPTGLPASFELAHPSGLARSDLVGGVRAVPADLASQLVALIAAPAPGGSLLEVGQGRATKTILLQGAALRGGASADIVSVELETGKLRLARERLARAGLSDHCRSLSLDARRLSDDDIPAELRRAFGCVFVDAPCSGAGTLRRHPEIAWSLDSTAALGTLPTLQLQILSAASSRVALGGSLVYSTCSPLVSEDESVVRAFLASPAGQGFSVVPVASAPGLSNAGATAARLVAESMSAEGFFVARQLPGSHDAHFCARLVRKGE</sequence>
<dbReference type="KEGG" id="ols:Olsu_1070"/>
<gene>
    <name evidence="7" type="ordered locus">Olsu_1070</name>
</gene>
<keyword evidence="8" id="KW-1185">Reference proteome</keyword>
<keyword evidence="1 5" id="KW-0489">Methyltransferase</keyword>
<feature type="binding site" evidence="5">
    <location>
        <position position="302"/>
    </location>
    <ligand>
        <name>S-adenosyl-L-methionine</name>
        <dbReference type="ChEBI" id="CHEBI:59789"/>
    </ligand>
</feature>
<dbReference type="Pfam" id="PF01029">
    <property type="entry name" value="NusB"/>
    <property type="match status" value="1"/>
</dbReference>
<dbReference type="GO" id="GO:0006355">
    <property type="term" value="P:regulation of DNA-templated transcription"/>
    <property type="evidence" value="ECO:0007669"/>
    <property type="project" value="InterPro"/>
</dbReference>
<dbReference type="RefSeq" id="WP_013251932.1">
    <property type="nucleotide sequence ID" value="NC_014363.1"/>
</dbReference>
<dbReference type="GO" id="GO:0001510">
    <property type="term" value="P:RNA methylation"/>
    <property type="evidence" value="ECO:0007669"/>
    <property type="project" value="InterPro"/>
</dbReference>
<dbReference type="InterPro" id="IPR035926">
    <property type="entry name" value="NusB-like_sf"/>
</dbReference>
<dbReference type="SUPFAM" id="SSF53335">
    <property type="entry name" value="S-adenosyl-L-methionine-dependent methyltransferases"/>
    <property type="match status" value="1"/>
</dbReference>
<evidence type="ECO:0000256" key="3">
    <source>
        <dbReference type="ARBA" id="ARBA00022691"/>
    </source>
</evidence>
<feature type="domain" description="SAM-dependent MTase RsmB/NOP-type" evidence="6">
    <location>
        <begin position="186"/>
        <end position="469"/>
    </location>
</feature>
<dbReference type="EMBL" id="CP002106">
    <property type="protein sequence ID" value="ADK68180.1"/>
    <property type="molecule type" value="Genomic_DNA"/>
</dbReference>
<dbReference type="PANTHER" id="PTHR22807:SF53">
    <property type="entry name" value="RIBOSOMAL RNA SMALL SUBUNIT METHYLTRANSFERASE B-RELATED"/>
    <property type="match status" value="1"/>
</dbReference>
<dbReference type="GeneID" id="78512490"/>
<proteinExistence type="inferred from homology"/>
<comment type="similarity">
    <text evidence="5">Belongs to the class I-like SAM-binding methyltransferase superfamily. RsmB/NOP family.</text>
</comment>
<dbReference type="AlphaFoldDB" id="E1QVM7"/>
<keyword evidence="4 5" id="KW-0694">RNA-binding</keyword>
<dbReference type="InterPro" id="IPR049560">
    <property type="entry name" value="MeTrfase_RsmB-F_NOP2_cat"/>
</dbReference>
<dbReference type="PROSITE" id="PS51686">
    <property type="entry name" value="SAM_MT_RSMB_NOP"/>
    <property type="match status" value="1"/>
</dbReference>
<organism evidence="7 8">
    <name type="scientific">Olsenella uli (strain ATCC 49627 / DSM 7084 / CCUG 31166 / CIP 109912 / JCM 12494 / LMG 11480 / NCIMB 702895 / VPI D76D-27C)</name>
    <name type="common">Lactobacillus uli</name>
    <dbReference type="NCBI Taxonomy" id="633147"/>
    <lineage>
        <taxon>Bacteria</taxon>
        <taxon>Bacillati</taxon>
        <taxon>Actinomycetota</taxon>
        <taxon>Coriobacteriia</taxon>
        <taxon>Coriobacteriales</taxon>
        <taxon>Atopobiaceae</taxon>
        <taxon>Olsenella</taxon>
    </lineage>
</organism>
<dbReference type="InterPro" id="IPR006027">
    <property type="entry name" value="NusB_RsmB_TIM44"/>
</dbReference>
<evidence type="ECO:0000256" key="1">
    <source>
        <dbReference type="ARBA" id="ARBA00022603"/>
    </source>
</evidence>
<protein>
    <submittedName>
        <fullName evidence="7">NusB/RsmB/TIM44</fullName>
    </submittedName>
</protein>
<dbReference type="OrthoDB" id="9810297at2"/>
<evidence type="ECO:0000256" key="5">
    <source>
        <dbReference type="PROSITE-ProRule" id="PRU01023"/>
    </source>
</evidence>
<evidence type="ECO:0000256" key="2">
    <source>
        <dbReference type="ARBA" id="ARBA00022679"/>
    </source>
</evidence>
<dbReference type="Pfam" id="PF01189">
    <property type="entry name" value="Methyltr_RsmB-F"/>
    <property type="match status" value="1"/>
</dbReference>
<keyword evidence="3 5" id="KW-0949">S-adenosyl-L-methionine</keyword>
<reference evidence="7 8" key="1">
    <citation type="journal article" date="2010" name="Stand. Genomic Sci.">
        <title>Complete genome sequence of Olsenella uli type strain (VPI D76D-27C).</title>
        <authorList>
            <person name="Goker M."/>
            <person name="Held B."/>
            <person name="Lucas S."/>
            <person name="Nolan M."/>
            <person name="Yasawong M."/>
            <person name="Glavina Del Rio T."/>
            <person name="Tice H."/>
            <person name="Cheng J.F."/>
            <person name="Bruce D."/>
            <person name="Detter J.C."/>
            <person name="Tapia R."/>
            <person name="Han C."/>
            <person name="Goodwin L."/>
            <person name="Pitluck S."/>
            <person name="Liolios K."/>
            <person name="Ivanova N."/>
            <person name="Mavromatis K."/>
            <person name="Mikhailova N."/>
            <person name="Pati A."/>
            <person name="Chen A."/>
            <person name="Palaniappan K."/>
            <person name="Land M."/>
            <person name="Hauser L."/>
            <person name="Chang Y.J."/>
            <person name="Jeffries C.D."/>
            <person name="Rohde M."/>
            <person name="Sikorski J."/>
            <person name="Pukall R."/>
            <person name="Woyke T."/>
            <person name="Bristow J."/>
            <person name="Eisen J.A."/>
            <person name="Markowitz V."/>
            <person name="Hugenholtz P."/>
            <person name="Kyrpides N.C."/>
            <person name="Klenk H.P."/>
            <person name="Lapidus A."/>
        </authorList>
    </citation>
    <scope>NUCLEOTIDE SEQUENCE [LARGE SCALE GENOMIC DNA]</scope>
    <source>
        <strain evidence="8">ATCC 49627 / DSM 7084 / CIP 109912 / JCM 12494 / NCIMB 702895 / VPI D76D-27C</strain>
    </source>
</reference>
<dbReference type="GO" id="GO:0008173">
    <property type="term" value="F:RNA methyltransferase activity"/>
    <property type="evidence" value="ECO:0007669"/>
    <property type="project" value="InterPro"/>
</dbReference>
<evidence type="ECO:0000313" key="8">
    <source>
        <dbReference type="Proteomes" id="UP000000333"/>
    </source>
</evidence>
<dbReference type="eggNOG" id="COG0144">
    <property type="taxonomic scope" value="Bacteria"/>
</dbReference>
<dbReference type="eggNOG" id="COG0781">
    <property type="taxonomic scope" value="Bacteria"/>
</dbReference>
<feature type="active site" description="Nucleophile" evidence="5">
    <location>
        <position position="407"/>
    </location>
</feature>
<accession>E1QVM7</accession>
<dbReference type="InterPro" id="IPR023267">
    <property type="entry name" value="RCMT"/>
</dbReference>
<evidence type="ECO:0000313" key="7">
    <source>
        <dbReference type="EMBL" id="ADK68180.1"/>
    </source>
</evidence>
<dbReference type="PANTHER" id="PTHR22807">
    <property type="entry name" value="NOP2 YEAST -RELATED NOL1/NOP2/FMU SUN DOMAIN-CONTAINING"/>
    <property type="match status" value="1"/>
</dbReference>
<dbReference type="Gene3D" id="3.40.50.150">
    <property type="entry name" value="Vaccinia Virus protein VP39"/>
    <property type="match status" value="1"/>
</dbReference>
<dbReference type="InterPro" id="IPR029063">
    <property type="entry name" value="SAM-dependent_MTases_sf"/>
</dbReference>
<name>E1QVM7_OLSUV</name>
<dbReference type="STRING" id="633147.Olsu_1070"/>
<comment type="caution">
    <text evidence="5">Lacks conserved residue(s) required for the propagation of feature annotation.</text>
</comment>
<dbReference type="HOGENOM" id="CLU_005316_0_3_11"/>
<feature type="binding site" evidence="5">
    <location>
        <position position="353"/>
    </location>
    <ligand>
        <name>S-adenosyl-L-methionine</name>
        <dbReference type="ChEBI" id="CHEBI:59789"/>
    </ligand>
</feature>
<dbReference type="Gene3D" id="1.10.940.10">
    <property type="entry name" value="NusB-like"/>
    <property type="match status" value="1"/>
</dbReference>
<dbReference type="PRINTS" id="PR02008">
    <property type="entry name" value="RCMTFAMILY"/>
</dbReference>
<dbReference type="SUPFAM" id="SSF48013">
    <property type="entry name" value="NusB-like"/>
    <property type="match status" value="1"/>
</dbReference>
<evidence type="ECO:0000256" key="4">
    <source>
        <dbReference type="ARBA" id="ARBA00022884"/>
    </source>
</evidence>
<evidence type="ECO:0000259" key="6">
    <source>
        <dbReference type="PROSITE" id="PS51686"/>
    </source>
</evidence>
<feature type="binding site" evidence="5">
    <location>
        <position position="330"/>
    </location>
    <ligand>
        <name>S-adenosyl-L-methionine</name>
        <dbReference type="ChEBI" id="CHEBI:59789"/>
    </ligand>
</feature>